<evidence type="ECO:0000256" key="1">
    <source>
        <dbReference type="SAM" id="MobiDB-lite"/>
    </source>
</evidence>
<feature type="compositionally biased region" description="Basic residues" evidence="1">
    <location>
        <begin position="113"/>
        <end position="131"/>
    </location>
</feature>
<feature type="non-terminal residue" evidence="2">
    <location>
        <position position="1"/>
    </location>
</feature>
<protein>
    <submittedName>
        <fullName evidence="2">Uncharacterized protein</fullName>
    </submittedName>
</protein>
<gene>
    <name evidence="2" type="ORF">SYNPS1DRAFT_31686</name>
</gene>
<feature type="region of interest" description="Disordered" evidence="1">
    <location>
        <begin position="17"/>
        <end position="57"/>
    </location>
</feature>
<accession>A0A4P9YUW7</accession>
<evidence type="ECO:0000313" key="3">
    <source>
        <dbReference type="Proteomes" id="UP000278143"/>
    </source>
</evidence>
<feature type="compositionally biased region" description="Low complexity" evidence="1">
    <location>
        <begin position="33"/>
        <end position="57"/>
    </location>
</feature>
<feature type="compositionally biased region" description="Polar residues" evidence="1">
    <location>
        <begin position="92"/>
        <end position="103"/>
    </location>
</feature>
<dbReference type="Proteomes" id="UP000278143">
    <property type="component" value="Unassembled WGS sequence"/>
</dbReference>
<dbReference type="OrthoDB" id="691673at2759"/>
<proteinExistence type="predicted"/>
<dbReference type="EMBL" id="KZ991792">
    <property type="protein sequence ID" value="RKP22690.1"/>
    <property type="molecule type" value="Genomic_DNA"/>
</dbReference>
<feature type="region of interest" description="Disordered" evidence="1">
    <location>
        <begin position="92"/>
        <end position="145"/>
    </location>
</feature>
<feature type="compositionally biased region" description="Low complexity" evidence="1">
    <location>
        <begin position="132"/>
        <end position="143"/>
    </location>
</feature>
<keyword evidence="3" id="KW-1185">Reference proteome</keyword>
<organism evidence="2 3">
    <name type="scientific">Syncephalis pseudoplumigaleata</name>
    <dbReference type="NCBI Taxonomy" id="1712513"/>
    <lineage>
        <taxon>Eukaryota</taxon>
        <taxon>Fungi</taxon>
        <taxon>Fungi incertae sedis</taxon>
        <taxon>Zoopagomycota</taxon>
        <taxon>Zoopagomycotina</taxon>
        <taxon>Zoopagomycetes</taxon>
        <taxon>Zoopagales</taxon>
        <taxon>Piptocephalidaceae</taxon>
        <taxon>Syncephalis</taxon>
    </lineage>
</organism>
<evidence type="ECO:0000313" key="2">
    <source>
        <dbReference type="EMBL" id="RKP22690.1"/>
    </source>
</evidence>
<sequence>FFDELAYVLGDAETGAGTTAHHTEHHTPSSENAGLAGVTGGAASTATATGNGTASGATTTTVNLEVDENPESSKQTLDSLFQFLSAPNASTSQAESLMQQSVVGGSATPSSHHYQHHAPHSPHPPPHHPSHRLSSGPGGSASARPFKRTRLQSNHPHTFEVDHTPTLDWLEQERARDRALGEGLKERLDRLLELTERNTMATERMAAALERWVEARENHEMLLSSNDR</sequence>
<name>A0A4P9YUW7_9FUNG</name>
<reference evidence="3" key="1">
    <citation type="journal article" date="2018" name="Nat. Microbiol.">
        <title>Leveraging single-cell genomics to expand the fungal tree of life.</title>
        <authorList>
            <person name="Ahrendt S.R."/>
            <person name="Quandt C.A."/>
            <person name="Ciobanu D."/>
            <person name="Clum A."/>
            <person name="Salamov A."/>
            <person name="Andreopoulos B."/>
            <person name="Cheng J.F."/>
            <person name="Woyke T."/>
            <person name="Pelin A."/>
            <person name="Henrissat B."/>
            <person name="Reynolds N.K."/>
            <person name="Benny G.L."/>
            <person name="Smith M.E."/>
            <person name="James T.Y."/>
            <person name="Grigoriev I.V."/>
        </authorList>
    </citation>
    <scope>NUCLEOTIDE SEQUENCE [LARGE SCALE GENOMIC DNA]</scope>
    <source>
        <strain evidence="3">Benny S71-1</strain>
    </source>
</reference>
<dbReference type="AlphaFoldDB" id="A0A4P9YUW7"/>